<dbReference type="InterPro" id="IPR016185">
    <property type="entry name" value="PreATP-grasp_dom_sf"/>
</dbReference>
<name>A0A4W2F133_BOBOX</name>
<dbReference type="PANTHER" id="PTHR10841">
    <property type="entry name" value="SYNAPSIN"/>
    <property type="match status" value="1"/>
</dbReference>
<dbReference type="InterPro" id="IPR019736">
    <property type="entry name" value="Synapsin_P_site"/>
</dbReference>
<dbReference type="Gene3D" id="3.40.50.20">
    <property type="match status" value="1"/>
</dbReference>
<gene>
    <name evidence="8" type="primary">SYN3</name>
</gene>
<dbReference type="Pfam" id="PF02078">
    <property type="entry name" value="Synapsin"/>
    <property type="match status" value="1"/>
</dbReference>
<dbReference type="Pfam" id="PF10581">
    <property type="entry name" value="Synapsin_N"/>
    <property type="match status" value="1"/>
</dbReference>
<dbReference type="PANTHER" id="PTHR10841:SF6">
    <property type="entry name" value="SYNAPSIN III"/>
    <property type="match status" value="1"/>
</dbReference>
<dbReference type="GO" id="GO:0007269">
    <property type="term" value="P:neurotransmitter secretion"/>
    <property type="evidence" value="ECO:0007669"/>
    <property type="project" value="InterPro"/>
</dbReference>
<evidence type="ECO:0000313" key="9">
    <source>
        <dbReference type="Proteomes" id="UP000314981"/>
    </source>
</evidence>
<keyword evidence="3" id="KW-0770">Synapse</keyword>
<dbReference type="FunFam" id="3.40.50.20:FF:000008">
    <property type="entry name" value="Synapsin III"/>
    <property type="match status" value="1"/>
</dbReference>
<evidence type="ECO:0000259" key="7">
    <source>
        <dbReference type="Pfam" id="PF02750"/>
    </source>
</evidence>
<protein>
    <submittedName>
        <fullName evidence="8">Synapsin III</fullName>
    </submittedName>
</protein>
<comment type="subcellular location">
    <subcellularLocation>
        <location evidence="4">Synapse</location>
    </subcellularLocation>
</comment>
<dbReference type="GO" id="GO:0030672">
    <property type="term" value="C:synaptic vesicle membrane"/>
    <property type="evidence" value="ECO:0007669"/>
    <property type="project" value="TreeGrafter"/>
</dbReference>
<dbReference type="PRINTS" id="PR01368">
    <property type="entry name" value="SYNAPSIN"/>
</dbReference>
<reference evidence="9 10" key="1">
    <citation type="submission" date="2018-11" db="EMBL/GenBank/DDBJ databases">
        <title>Haplotype-resolved cattle genomes.</title>
        <authorList>
            <person name="Low W.Y."/>
            <person name="Tearle R."/>
            <person name="Bickhart D.M."/>
            <person name="Rosen B.D."/>
            <person name="Koren S."/>
            <person name="Rhie A."/>
            <person name="Hiendleder S."/>
            <person name="Phillippy A.M."/>
            <person name="Smith T.P.L."/>
            <person name="Williams J.L."/>
        </authorList>
    </citation>
    <scope>NUCLEOTIDE SEQUENCE [LARGE SCALE GENOMIC DNA]</scope>
</reference>
<organism evidence="8 9">
    <name type="scientific">Bos indicus x Bos taurus</name>
    <name type="common">Hybrid cattle</name>
    <dbReference type="NCBI Taxonomy" id="30522"/>
    <lineage>
        <taxon>Eukaryota</taxon>
        <taxon>Metazoa</taxon>
        <taxon>Chordata</taxon>
        <taxon>Craniata</taxon>
        <taxon>Vertebrata</taxon>
        <taxon>Euteleostomi</taxon>
        <taxon>Mammalia</taxon>
        <taxon>Eutheria</taxon>
        <taxon>Laurasiatheria</taxon>
        <taxon>Artiodactyla</taxon>
        <taxon>Ruminantia</taxon>
        <taxon>Pecora</taxon>
        <taxon>Bovidae</taxon>
        <taxon>Bovinae</taxon>
        <taxon>Bos</taxon>
    </lineage>
</organism>
<accession>A0A4W2F133</accession>
<dbReference type="PROSITE" id="PS00415">
    <property type="entry name" value="SYNAPSIN_1"/>
    <property type="match status" value="1"/>
</dbReference>
<comment type="similarity">
    <text evidence="1">Belongs to the synapsin family.</text>
</comment>
<dbReference type="Proteomes" id="UP000429181">
    <property type="component" value="Chromosome 5"/>
</dbReference>
<dbReference type="Ensembl" id="ENSBIXT00000041464.1">
    <property type="protein sequence ID" value="ENSBIXP00000043102.1"/>
    <property type="gene ID" value="ENSBIXG00000006841.1"/>
</dbReference>
<evidence type="ECO:0000313" key="10">
    <source>
        <dbReference type="Proteomes" id="UP000429181"/>
    </source>
</evidence>
<evidence type="ECO:0000256" key="1">
    <source>
        <dbReference type="ARBA" id="ARBA00008243"/>
    </source>
</evidence>
<evidence type="ECO:0000256" key="3">
    <source>
        <dbReference type="ARBA" id="ARBA00023018"/>
    </source>
</evidence>
<dbReference type="GeneTree" id="ENSGT00940000155415"/>
<proteinExistence type="inferred from homology"/>
<dbReference type="AlphaFoldDB" id="A0A4W2F133"/>
<reference evidence="8" key="2">
    <citation type="submission" date="2025-05" db="UniProtKB">
        <authorList>
            <consortium name="Ensembl"/>
        </authorList>
    </citation>
    <scope>IDENTIFICATION</scope>
</reference>
<dbReference type="Pfam" id="PF02750">
    <property type="entry name" value="Synapsin_C"/>
    <property type="match status" value="1"/>
</dbReference>
<evidence type="ECO:0000256" key="4">
    <source>
        <dbReference type="ARBA" id="ARBA00034103"/>
    </source>
</evidence>
<evidence type="ECO:0000256" key="5">
    <source>
        <dbReference type="SAM" id="MobiDB-lite"/>
    </source>
</evidence>
<feature type="domain" description="Synapsin pre-ATP-grasp" evidence="6">
    <location>
        <begin position="89"/>
        <end position="190"/>
    </location>
</feature>
<keyword evidence="9" id="KW-1185">Reference proteome</keyword>
<evidence type="ECO:0000256" key="2">
    <source>
        <dbReference type="ARBA" id="ARBA00022553"/>
    </source>
</evidence>
<evidence type="ECO:0000259" key="6">
    <source>
        <dbReference type="Pfam" id="PF02078"/>
    </source>
</evidence>
<sequence>MNFLRRRLSDSSFVANLPNGYMTDLQRPDSSTSSPASPAMERRHPQPLAASFSSPGSSLFSSFSSAMKQTSQAPSGLMEPPGPSTPVVQRPRILLVIDDAHTDWAKYFHGKKVNGEIEIRVEQAEFSELNLAAYVTGGCMVDMQVMRNGTKVVRSFKPDFILVRQHAYSMALGEDYRSLVIGLQYGGLPAVNSLYSVYNFCSKPWVFSQLIKIFHSLGPEKFPLVEQTFFPNHKPMMSAEETQAKRQSIKKELEATPAAISSELHLREHVGYWGSLTYLSLSAGHLYQEAMVARCLGVPVLLLEKGVAVTQ</sequence>
<dbReference type="Ensembl" id="ENSBIXT00005034342.1">
    <property type="protein sequence ID" value="ENSBIXP00005020819.1"/>
    <property type="gene ID" value="ENSBIXG00005023898.1"/>
</dbReference>
<feature type="region of interest" description="Disordered" evidence="5">
    <location>
        <begin position="19"/>
        <end position="55"/>
    </location>
</feature>
<feature type="domain" description="Synapsin ATP-binding" evidence="7">
    <location>
        <begin position="192"/>
        <end position="240"/>
    </location>
</feature>
<dbReference type="InterPro" id="IPR020897">
    <property type="entry name" value="Synapsin_pre-ATP-grasp_dom"/>
</dbReference>
<feature type="compositionally biased region" description="Low complexity" evidence="5">
    <location>
        <begin position="30"/>
        <end position="39"/>
    </location>
</feature>
<evidence type="ECO:0000313" key="8">
    <source>
        <dbReference type="Ensembl" id="ENSBIXP00000043102.1"/>
    </source>
</evidence>
<dbReference type="InterPro" id="IPR020898">
    <property type="entry name" value="Synapsin_ATP-bd_dom"/>
</dbReference>
<keyword evidence="2" id="KW-0597">Phosphoprotein</keyword>
<dbReference type="SUPFAM" id="SSF52440">
    <property type="entry name" value="PreATP-grasp domain"/>
    <property type="match status" value="1"/>
</dbReference>
<dbReference type="Proteomes" id="UP000314981">
    <property type="component" value="Chromosome 5"/>
</dbReference>
<dbReference type="InterPro" id="IPR001359">
    <property type="entry name" value="Synapsin"/>
</dbReference>